<feature type="non-terminal residue" evidence="10">
    <location>
        <position position="1"/>
    </location>
</feature>
<evidence type="ECO:0000256" key="3">
    <source>
        <dbReference type="ARBA" id="ARBA00022679"/>
    </source>
</evidence>
<gene>
    <name evidence="10" type="ORF">BDK51DRAFT_13747</name>
</gene>
<accession>A0A4P9W3G3</accession>
<feature type="domain" description="KA1" evidence="9">
    <location>
        <begin position="42"/>
        <end position="91"/>
    </location>
</feature>
<dbReference type="Gene3D" id="3.30.310.80">
    <property type="entry name" value="Kinase associated domain 1, KA1"/>
    <property type="match status" value="1"/>
</dbReference>
<keyword evidence="4" id="KW-0547">Nucleotide-binding</keyword>
<sequence>RSLRFTFSVSTTSTKEPEAIFAEVLRVLTEANVKHECTGYIATCQYQDVEFEIEVCKLPRLSVNGLRFKRMSGNSWNYKHLLSDLIGKMSL</sequence>
<feature type="non-terminal residue" evidence="10">
    <location>
        <position position="91"/>
    </location>
</feature>
<dbReference type="CDD" id="cd12121">
    <property type="entry name" value="MARK_C_like"/>
    <property type="match status" value="1"/>
</dbReference>
<dbReference type="Pfam" id="PF02149">
    <property type="entry name" value="KA1"/>
    <property type="match status" value="1"/>
</dbReference>
<comment type="catalytic activity">
    <reaction evidence="8">
        <text>L-seryl-[protein] + ATP = O-phospho-L-seryl-[protein] + ADP + H(+)</text>
        <dbReference type="Rhea" id="RHEA:17989"/>
        <dbReference type="Rhea" id="RHEA-COMP:9863"/>
        <dbReference type="Rhea" id="RHEA-COMP:11604"/>
        <dbReference type="ChEBI" id="CHEBI:15378"/>
        <dbReference type="ChEBI" id="CHEBI:29999"/>
        <dbReference type="ChEBI" id="CHEBI:30616"/>
        <dbReference type="ChEBI" id="CHEBI:83421"/>
        <dbReference type="ChEBI" id="CHEBI:456216"/>
        <dbReference type="EC" id="2.7.11.1"/>
    </reaction>
</comment>
<keyword evidence="6" id="KW-0067">ATP-binding</keyword>
<comment type="catalytic activity">
    <reaction evidence="7">
        <text>L-threonyl-[protein] + ATP = O-phospho-L-threonyl-[protein] + ADP + H(+)</text>
        <dbReference type="Rhea" id="RHEA:46608"/>
        <dbReference type="Rhea" id="RHEA-COMP:11060"/>
        <dbReference type="Rhea" id="RHEA-COMP:11605"/>
        <dbReference type="ChEBI" id="CHEBI:15378"/>
        <dbReference type="ChEBI" id="CHEBI:30013"/>
        <dbReference type="ChEBI" id="CHEBI:30616"/>
        <dbReference type="ChEBI" id="CHEBI:61977"/>
        <dbReference type="ChEBI" id="CHEBI:456216"/>
        <dbReference type="EC" id="2.7.11.1"/>
    </reaction>
</comment>
<evidence type="ECO:0000313" key="10">
    <source>
        <dbReference type="EMBL" id="RKO86859.1"/>
    </source>
</evidence>
<dbReference type="EMBL" id="KZ997853">
    <property type="protein sequence ID" value="RKO86859.1"/>
    <property type="molecule type" value="Genomic_DNA"/>
</dbReference>
<dbReference type="OrthoDB" id="193931at2759"/>
<organism evidence="10 11">
    <name type="scientific">Blyttiomyces helicus</name>
    <dbReference type="NCBI Taxonomy" id="388810"/>
    <lineage>
        <taxon>Eukaryota</taxon>
        <taxon>Fungi</taxon>
        <taxon>Fungi incertae sedis</taxon>
        <taxon>Chytridiomycota</taxon>
        <taxon>Chytridiomycota incertae sedis</taxon>
        <taxon>Chytridiomycetes</taxon>
        <taxon>Chytridiomycetes incertae sedis</taxon>
        <taxon>Blyttiomyces</taxon>
    </lineage>
</organism>
<evidence type="ECO:0000256" key="2">
    <source>
        <dbReference type="ARBA" id="ARBA00022527"/>
    </source>
</evidence>
<keyword evidence="5" id="KW-0418">Kinase</keyword>
<keyword evidence="11" id="KW-1185">Reference proteome</keyword>
<keyword evidence="3" id="KW-0808">Transferase</keyword>
<dbReference type="InterPro" id="IPR001772">
    <property type="entry name" value="KA1_dom"/>
</dbReference>
<proteinExistence type="predicted"/>
<dbReference type="Proteomes" id="UP000269721">
    <property type="component" value="Unassembled WGS sequence"/>
</dbReference>
<dbReference type="PROSITE" id="PS50032">
    <property type="entry name" value="KA1"/>
    <property type="match status" value="1"/>
</dbReference>
<dbReference type="FunFam" id="3.30.310.80:FF:000011">
    <property type="entry name" value="Non-specific serine/threonine protein kinase"/>
    <property type="match status" value="1"/>
</dbReference>
<reference evidence="11" key="1">
    <citation type="journal article" date="2018" name="Nat. Microbiol.">
        <title>Leveraging single-cell genomics to expand the fungal tree of life.</title>
        <authorList>
            <person name="Ahrendt S.R."/>
            <person name="Quandt C.A."/>
            <person name="Ciobanu D."/>
            <person name="Clum A."/>
            <person name="Salamov A."/>
            <person name="Andreopoulos B."/>
            <person name="Cheng J.F."/>
            <person name="Woyke T."/>
            <person name="Pelin A."/>
            <person name="Henrissat B."/>
            <person name="Reynolds N.K."/>
            <person name="Benny G.L."/>
            <person name="Smith M.E."/>
            <person name="James T.Y."/>
            <person name="Grigoriev I.V."/>
        </authorList>
    </citation>
    <scope>NUCLEOTIDE SEQUENCE [LARGE SCALE GENOMIC DNA]</scope>
</reference>
<evidence type="ECO:0000259" key="9">
    <source>
        <dbReference type="PROSITE" id="PS50032"/>
    </source>
</evidence>
<evidence type="ECO:0000313" key="11">
    <source>
        <dbReference type="Proteomes" id="UP000269721"/>
    </source>
</evidence>
<dbReference type="EC" id="2.7.11.1" evidence="1"/>
<evidence type="ECO:0000256" key="6">
    <source>
        <dbReference type="ARBA" id="ARBA00022840"/>
    </source>
</evidence>
<dbReference type="GO" id="GO:0005524">
    <property type="term" value="F:ATP binding"/>
    <property type="evidence" value="ECO:0007669"/>
    <property type="project" value="UniProtKB-KW"/>
</dbReference>
<protein>
    <recommendedName>
        <fullName evidence="1">non-specific serine/threonine protein kinase</fullName>
        <ecNumber evidence="1">2.7.11.1</ecNumber>
    </recommendedName>
</protein>
<dbReference type="SUPFAM" id="SSF103243">
    <property type="entry name" value="KA1-like"/>
    <property type="match status" value="1"/>
</dbReference>
<evidence type="ECO:0000256" key="4">
    <source>
        <dbReference type="ARBA" id="ARBA00022741"/>
    </source>
</evidence>
<dbReference type="InterPro" id="IPR028375">
    <property type="entry name" value="KA1/Ssp2_C"/>
</dbReference>
<evidence type="ECO:0000256" key="7">
    <source>
        <dbReference type="ARBA" id="ARBA00047899"/>
    </source>
</evidence>
<evidence type="ECO:0000256" key="8">
    <source>
        <dbReference type="ARBA" id="ARBA00048679"/>
    </source>
</evidence>
<keyword evidence="2" id="KW-0723">Serine/threonine-protein kinase</keyword>
<evidence type="ECO:0000256" key="1">
    <source>
        <dbReference type="ARBA" id="ARBA00012513"/>
    </source>
</evidence>
<name>A0A4P9W3G3_9FUNG</name>
<evidence type="ECO:0000256" key="5">
    <source>
        <dbReference type="ARBA" id="ARBA00022777"/>
    </source>
</evidence>
<dbReference type="AlphaFoldDB" id="A0A4P9W3G3"/>
<dbReference type="GO" id="GO:0004674">
    <property type="term" value="F:protein serine/threonine kinase activity"/>
    <property type="evidence" value="ECO:0007669"/>
    <property type="project" value="UniProtKB-KW"/>
</dbReference>